<proteinExistence type="predicted"/>
<protein>
    <submittedName>
        <fullName evidence="4">GNAT family N-acetyltransferase</fullName>
    </submittedName>
</protein>
<accession>A0A160MDI1</accession>
<dbReference type="RefSeq" id="WP_019379733.1">
    <property type="nucleotide sequence ID" value="NZ_CP015506.1"/>
</dbReference>
<keyword evidence="1 4" id="KW-0808">Transferase</keyword>
<organism evidence="4 5">
    <name type="scientific">Cytobacillus oceanisediminis 2691</name>
    <dbReference type="NCBI Taxonomy" id="1196031"/>
    <lineage>
        <taxon>Bacteria</taxon>
        <taxon>Bacillati</taxon>
        <taxon>Bacillota</taxon>
        <taxon>Bacilli</taxon>
        <taxon>Bacillales</taxon>
        <taxon>Bacillaceae</taxon>
        <taxon>Cytobacillus</taxon>
    </lineage>
</organism>
<dbReference type="PANTHER" id="PTHR43877">
    <property type="entry name" value="AMINOALKYLPHOSPHONATE N-ACETYLTRANSFERASE-RELATED-RELATED"/>
    <property type="match status" value="1"/>
</dbReference>
<dbReference type="EMBL" id="CP015506">
    <property type="protein sequence ID" value="AND41139.1"/>
    <property type="molecule type" value="Genomic_DNA"/>
</dbReference>
<evidence type="ECO:0000259" key="3">
    <source>
        <dbReference type="PROSITE" id="PS51186"/>
    </source>
</evidence>
<dbReference type="eggNOG" id="COG0456">
    <property type="taxonomic scope" value="Bacteria"/>
</dbReference>
<dbReference type="GO" id="GO:0016747">
    <property type="term" value="F:acyltransferase activity, transferring groups other than amino-acyl groups"/>
    <property type="evidence" value="ECO:0007669"/>
    <property type="project" value="InterPro"/>
</dbReference>
<dbReference type="AlphaFoldDB" id="A0A160MDI1"/>
<dbReference type="Pfam" id="PF00583">
    <property type="entry name" value="Acetyltransf_1"/>
    <property type="match status" value="1"/>
</dbReference>
<dbReference type="STRING" id="1196031.A361_18940"/>
<sequence>MIQSTDKIVIAEYHEGFAAGIAKMWNLSRDSWGGDTSVMTEEQVKTKEANNGNITLYLALDGEEVVGYCGLSEYKEDTGSLYIPLLNVRPDYHGRKIGKMLVLKALQKTIELGWPRLDLYTWPGNVKAVPLYKKCGFFWEDRDDTTHLMNFIPAVHQTQLLKPAFEKLDWYSSSMREIDVKPDGIKESGFTFYEYLWESGEVSARVRFERTGRGISLIETDDYLLELSMDHHEVIENEIQNFQLKLINKTGVPVSFKAEGSNQGRVEAVFEHDLMAESDAVITGQFIVHEGEEPSIWKTHPSLEVKVWVNGEECELRLGLLPKQPAKITGGSKGNLRFINQEAELEIEVENNLEEDAVFHLSFPVSDLVELEERDFRIELHKKGRKLLKVPFIVKKYGFYQPEMAILATKENGDDLAFSCSSMGIPIKSFGQKFGGESKDYWHICNGICQVNIRKLDYKITAGRNESVNQPFAFFAPKLGKPFSAEFSKAKPAAAEWFTDDTAITFKLVFKSEAFTGILVSLFTSLYGEGLVKIWAELTNEGDEKYENLYFSQPLYYEMQKPYFPLDNEVIEFSDIKELGFMELSGITENWFFADHNGEPVGFCWPKNAKSNPDGWQFYYQQETGCIESGDQIVLAPGYLSIGAFRTWEEMRHFAGVGTEYKKNVYQEKALIINRGNPVAKEQDTAEFTLKTYRSSYLNGTIDLYLNTDKKQTSNFSQEQELSVFKSNFPIKDTEPLSIINAEITLDSEKKQVRELLLVPRGNVRMLTEEHGGKTVYIMDNGIISLKGAPDFYPGLFSLTYKEREWLDSSFPEPVAKGWWNPWTGGMKTVPSQMSVFSLLKESSSAEFTSVKDSYGNEWSALAIRTKVVHHSIWKGLEYTQYFALLPGVPLLAHWVKAENAGGKYLLNEKWITDLFIAGSSLKDLTLTVSDKGAESAYQAGVEEQSFVLIDGSRISSCLSPENMYVMRSKDNEFLGAYMNKEAFEVISERKAGPLAKPGFIAFDERSFEGRLLNRLHNLEFC</sequence>
<evidence type="ECO:0000256" key="2">
    <source>
        <dbReference type="ARBA" id="ARBA00023315"/>
    </source>
</evidence>
<dbReference type="SUPFAM" id="SSF55729">
    <property type="entry name" value="Acyl-CoA N-acyltransferases (Nat)"/>
    <property type="match status" value="1"/>
</dbReference>
<evidence type="ECO:0000256" key="1">
    <source>
        <dbReference type="ARBA" id="ARBA00022679"/>
    </source>
</evidence>
<evidence type="ECO:0000313" key="4">
    <source>
        <dbReference type="EMBL" id="AND41139.1"/>
    </source>
</evidence>
<dbReference type="KEGG" id="bon:A361_18940"/>
<dbReference type="InterPro" id="IPR050832">
    <property type="entry name" value="Bact_Acetyltransf"/>
</dbReference>
<dbReference type="InterPro" id="IPR000182">
    <property type="entry name" value="GNAT_dom"/>
</dbReference>
<dbReference type="InterPro" id="IPR016181">
    <property type="entry name" value="Acyl_CoA_acyltransferase"/>
</dbReference>
<name>A0A160MDI1_9BACI</name>
<dbReference type="Gene3D" id="3.40.630.30">
    <property type="match status" value="1"/>
</dbReference>
<dbReference type="PROSITE" id="PS51186">
    <property type="entry name" value="GNAT"/>
    <property type="match status" value="1"/>
</dbReference>
<evidence type="ECO:0000313" key="5">
    <source>
        <dbReference type="Proteomes" id="UP000077856"/>
    </source>
</evidence>
<dbReference type="Proteomes" id="UP000077856">
    <property type="component" value="Chromosome"/>
</dbReference>
<reference evidence="4 5" key="1">
    <citation type="submission" date="2016-04" db="EMBL/GenBank/DDBJ databases">
        <title>Complete genome sequence of Bacillus oceanisediminis strain 2691.</title>
        <authorList>
            <person name="Jeong H."/>
            <person name="Kim H.J."/>
            <person name="Lee D.-W."/>
        </authorList>
    </citation>
    <scope>NUCLEOTIDE SEQUENCE [LARGE SCALE GENOMIC DNA]</scope>
    <source>
        <strain evidence="4 5">2691</strain>
    </source>
</reference>
<gene>
    <name evidence="4" type="ORF">A361_18940</name>
</gene>
<dbReference type="CDD" id="cd04301">
    <property type="entry name" value="NAT_SF"/>
    <property type="match status" value="1"/>
</dbReference>
<feature type="domain" description="N-acetyltransferase" evidence="3">
    <location>
        <begin position="8"/>
        <end position="159"/>
    </location>
</feature>
<keyword evidence="2" id="KW-0012">Acyltransferase</keyword>